<feature type="non-terminal residue" evidence="1">
    <location>
        <position position="1"/>
    </location>
</feature>
<evidence type="ECO:0000313" key="2">
    <source>
        <dbReference type="Proteomes" id="UP000266634"/>
    </source>
</evidence>
<reference evidence="1 2" key="1">
    <citation type="submission" date="2018-08" db="EMBL/GenBank/DDBJ databases">
        <title>Genome Sequence of Clavibacter michiganensis Subspecies type strains, and the Atypical Peach-Colored Strains Isolated from Tomato.</title>
        <authorList>
            <person name="Osdaghi E."/>
            <person name="Portier P."/>
            <person name="Briand M."/>
            <person name="Jacques M.-A."/>
        </authorList>
    </citation>
    <scope>NUCLEOTIDE SEQUENCE [LARGE SCALE GENOMIC DNA]</scope>
    <source>
        <strain evidence="1 2">CFBP 6488</strain>
    </source>
</reference>
<gene>
    <name evidence="1" type="ORF">DZF93_13795</name>
</gene>
<protein>
    <submittedName>
        <fullName evidence="1">Uncharacterized protein</fullName>
    </submittedName>
</protein>
<proteinExistence type="predicted"/>
<name>A0A399QGH6_9MICO</name>
<accession>A0A399QGH6</accession>
<dbReference type="EMBL" id="QWEA01000698">
    <property type="protein sequence ID" value="RIJ16669.1"/>
    <property type="molecule type" value="Genomic_DNA"/>
</dbReference>
<organism evidence="1 2">
    <name type="scientific">Clavibacter michiganensis subsp. insidiosus</name>
    <dbReference type="NCBI Taxonomy" id="33014"/>
    <lineage>
        <taxon>Bacteria</taxon>
        <taxon>Bacillati</taxon>
        <taxon>Actinomycetota</taxon>
        <taxon>Actinomycetes</taxon>
        <taxon>Micrococcales</taxon>
        <taxon>Microbacteriaceae</taxon>
        <taxon>Clavibacter</taxon>
    </lineage>
</organism>
<dbReference type="Proteomes" id="UP000266634">
    <property type="component" value="Unassembled WGS sequence"/>
</dbReference>
<evidence type="ECO:0000313" key="1">
    <source>
        <dbReference type="EMBL" id="RIJ16669.1"/>
    </source>
</evidence>
<dbReference type="AlphaFoldDB" id="A0A399QGH6"/>
<comment type="caution">
    <text evidence="1">The sequence shown here is derived from an EMBL/GenBank/DDBJ whole genome shotgun (WGS) entry which is preliminary data.</text>
</comment>
<sequence>GEPVGDDGVVLPPRVRDAARALRRELVDAGVGTRAHPWCRYALATAADRARVMAPEGPDWVVGVDLAGSWPGEASLPADTETEDRPGRRERVVVIPGAPTMVVLAAALHHLTTTSLELGLTADLGDPRYVLTPDHVELALTVTADPGE</sequence>